<reference evidence="2 3" key="1">
    <citation type="submission" date="2016-11" db="EMBL/GenBank/DDBJ databases">
        <authorList>
            <person name="Jaros S."/>
            <person name="Januszkiewicz K."/>
            <person name="Wedrychowicz H."/>
        </authorList>
    </citation>
    <scope>NUCLEOTIDE SEQUENCE [LARGE SCALE GENOMIC DNA]</scope>
    <source>
        <strain evidence="2 3">DSM 18899</strain>
    </source>
</reference>
<accession>A0A1K2H337</accession>
<dbReference type="Pfam" id="PF13432">
    <property type="entry name" value="TPR_16"/>
    <property type="match status" value="1"/>
</dbReference>
<dbReference type="Proteomes" id="UP000186513">
    <property type="component" value="Unassembled WGS sequence"/>
</dbReference>
<keyword evidence="3" id="KW-1185">Reference proteome</keyword>
<dbReference type="SUPFAM" id="SSF48452">
    <property type="entry name" value="TPR-like"/>
    <property type="match status" value="1"/>
</dbReference>
<dbReference type="STRING" id="1121279.SAMN02745887_00065"/>
<gene>
    <name evidence="2" type="ORF">SAMN02745887_00065</name>
</gene>
<protein>
    <submittedName>
        <fullName evidence="2">Tetratricopeptide repeat-containing protein</fullName>
    </submittedName>
</protein>
<evidence type="ECO:0000313" key="2">
    <source>
        <dbReference type="EMBL" id="SFZ70133.1"/>
    </source>
</evidence>
<dbReference type="AlphaFoldDB" id="A0A1K2H337"/>
<dbReference type="EMBL" id="FPKR01000001">
    <property type="protein sequence ID" value="SFZ70133.1"/>
    <property type="molecule type" value="Genomic_DNA"/>
</dbReference>
<sequence>MIAQLEKLLDGPRDGALLRFSLGNEYLKAGQPERAVGYYRDALARDPHYSAAFKGLGKALLEAGQADAALAAYRDGIAIAEARGDKQVAKEMTVFARRIERQLNPPDQPA</sequence>
<feature type="repeat" description="TPR" evidence="1">
    <location>
        <begin position="16"/>
        <end position="49"/>
    </location>
</feature>
<name>A0A1K2H337_9NEIS</name>
<evidence type="ECO:0000313" key="3">
    <source>
        <dbReference type="Proteomes" id="UP000186513"/>
    </source>
</evidence>
<dbReference type="RefSeq" id="WP_245794106.1">
    <property type="nucleotide sequence ID" value="NZ_FPKR01000001.1"/>
</dbReference>
<dbReference type="Gene3D" id="1.25.40.10">
    <property type="entry name" value="Tetratricopeptide repeat domain"/>
    <property type="match status" value="1"/>
</dbReference>
<dbReference type="PROSITE" id="PS50005">
    <property type="entry name" value="TPR"/>
    <property type="match status" value="1"/>
</dbReference>
<dbReference type="SMART" id="SM00028">
    <property type="entry name" value="TPR"/>
    <property type="match status" value="2"/>
</dbReference>
<organism evidence="2 3">
    <name type="scientific">Chitinimonas taiwanensis DSM 18899</name>
    <dbReference type="NCBI Taxonomy" id="1121279"/>
    <lineage>
        <taxon>Bacteria</taxon>
        <taxon>Pseudomonadati</taxon>
        <taxon>Pseudomonadota</taxon>
        <taxon>Betaproteobacteria</taxon>
        <taxon>Neisseriales</taxon>
        <taxon>Chitinibacteraceae</taxon>
        <taxon>Chitinimonas</taxon>
    </lineage>
</organism>
<keyword evidence="1" id="KW-0802">TPR repeat</keyword>
<dbReference type="InterPro" id="IPR011990">
    <property type="entry name" value="TPR-like_helical_dom_sf"/>
</dbReference>
<proteinExistence type="predicted"/>
<evidence type="ECO:0000256" key="1">
    <source>
        <dbReference type="PROSITE-ProRule" id="PRU00339"/>
    </source>
</evidence>
<dbReference type="InterPro" id="IPR019734">
    <property type="entry name" value="TPR_rpt"/>
</dbReference>